<protein>
    <recommendedName>
        <fullName evidence="3">SAM-dependent methyltransferase</fullName>
    </recommendedName>
</protein>
<gene>
    <name evidence="1" type="ORF">ACFFSA_40310</name>
</gene>
<accession>A0ABV5SCG1</accession>
<keyword evidence="2" id="KW-1185">Reference proteome</keyword>
<comment type="caution">
    <text evidence="1">The sequence shown here is derived from an EMBL/GenBank/DDBJ whole genome shotgun (WGS) entry which is preliminary data.</text>
</comment>
<sequence length="95" mass="10193">MYRGAARLFEAAVSRPERNGPADRSRSDDLYADLARDSLDRLPLDRAVLAAFAELVRAAGPRPVAEAGCGPGRLHTVEELRRTPPEGIVHMAGSG</sequence>
<reference evidence="1 2" key="1">
    <citation type="submission" date="2024-09" db="EMBL/GenBank/DDBJ databases">
        <authorList>
            <person name="Sun Q."/>
            <person name="Mori K."/>
        </authorList>
    </citation>
    <scope>NUCLEOTIDE SEQUENCE [LARGE SCALE GENOMIC DNA]</scope>
    <source>
        <strain evidence="1 2">JCM 3143</strain>
    </source>
</reference>
<organism evidence="1 2">
    <name type="scientific">Nonomuraea helvata</name>
    <dbReference type="NCBI Taxonomy" id="37484"/>
    <lineage>
        <taxon>Bacteria</taxon>
        <taxon>Bacillati</taxon>
        <taxon>Actinomycetota</taxon>
        <taxon>Actinomycetes</taxon>
        <taxon>Streptosporangiales</taxon>
        <taxon>Streptosporangiaceae</taxon>
        <taxon>Nonomuraea</taxon>
    </lineage>
</organism>
<proteinExistence type="predicted"/>
<evidence type="ECO:0008006" key="3">
    <source>
        <dbReference type="Google" id="ProtNLM"/>
    </source>
</evidence>
<dbReference type="EMBL" id="JBHMBW010000056">
    <property type="protein sequence ID" value="MFB9629356.1"/>
    <property type="molecule type" value="Genomic_DNA"/>
</dbReference>
<evidence type="ECO:0000313" key="1">
    <source>
        <dbReference type="EMBL" id="MFB9629356.1"/>
    </source>
</evidence>
<evidence type="ECO:0000313" key="2">
    <source>
        <dbReference type="Proteomes" id="UP001589532"/>
    </source>
</evidence>
<dbReference type="Proteomes" id="UP001589532">
    <property type="component" value="Unassembled WGS sequence"/>
</dbReference>
<dbReference type="RefSeq" id="WP_378521022.1">
    <property type="nucleotide sequence ID" value="NZ_BAAAXV010000001.1"/>
</dbReference>
<name>A0ABV5SCG1_9ACTN</name>